<dbReference type="InterPro" id="IPR031977">
    <property type="entry name" value="DUF4783"/>
</dbReference>
<dbReference type="RefSeq" id="WP_279295979.1">
    <property type="nucleotide sequence ID" value="NZ_JAOTIF010000002.1"/>
</dbReference>
<evidence type="ECO:0000313" key="1">
    <source>
        <dbReference type="EMBL" id="MCU7548532.1"/>
    </source>
</evidence>
<proteinExistence type="predicted"/>
<accession>A0A9X2XU55</accession>
<dbReference type="Proteomes" id="UP001155483">
    <property type="component" value="Unassembled WGS sequence"/>
</dbReference>
<dbReference type="EMBL" id="JAOTIF010000002">
    <property type="protein sequence ID" value="MCU7548532.1"/>
    <property type="molecule type" value="Genomic_DNA"/>
</dbReference>
<protein>
    <submittedName>
        <fullName evidence="1">DUF4783 domain-containing protein</fullName>
    </submittedName>
</protein>
<gene>
    <name evidence="1" type="ORF">OCK74_05360</name>
</gene>
<reference evidence="1" key="2">
    <citation type="submission" date="2023-04" db="EMBL/GenBank/DDBJ databases">
        <title>Paracnuella aquatica gen. nov., sp. nov., a member of the family Chitinophagaceae isolated from a hot spring.</title>
        <authorList>
            <person name="Wang C."/>
        </authorList>
    </citation>
    <scope>NUCLEOTIDE SEQUENCE</scope>
    <source>
        <strain evidence="1">LB-8</strain>
    </source>
</reference>
<comment type="caution">
    <text evidence="1">The sequence shown here is derived from an EMBL/GenBank/DDBJ whole genome shotgun (WGS) entry which is preliminary data.</text>
</comment>
<dbReference type="Pfam" id="PF16022">
    <property type="entry name" value="DUF4783"/>
    <property type="match status" value="1"/>
</dbReference>
<sequence length="126" mass="14194">MQKLFALTTISFLFLLTAFTPIRGIDEVVNALRKGDATEISKYIDDNVEISLPGKSDTYSKAQAVMILKDFFSNNGVTGFELKHKGENNGNQYCIGTLLTQSGNYRTTVYMKTINGRQLVRELRFQ</sequence>
<evidence type="ECO:0000313" key="2">
    <source>
        <dbReference type="Proteomes" id="UP001155483"/>
    </source>
</evidence>
<dbReference type="Gene3D" id="3.10.450.50">
    <property type="match status" value="1"/>
</dbReference>
<name>A0A9X2XU55_9BACT</name>
<organism evidence="1 2">
    <name type="scientific">Paraflavisolibacter caeni</name>
    <dbReference type="NCBI Taxonomy" id="2982496"/>
    <lineage>
        <taxon>Bacteria</taxon>
        <taxon>Pseudomonadati</taxon>
        <taxon>Bacteroidota</taxon>
        <taxon>Chitinophagia</taxon>
        <taxon>Chitinophagales</taxon>
        <taxon>Chitinophagaceae</taxon>
        <taxon>Paraflavisolibacter</taxon>
    </lineage>
</organism>
<keyword evidence="2" id="KW-1185">Reference proteome</keyword>
<reference evidence="1" key="1">
    <citation type="submission" date="2022-09" db="EMBL/GenBank/DDBJ databases">
        <authorList>
            <person name="Yuan C."/>
            <person name="Ke Z."/>
        </authorList>
    </citation>
    <scope>NUCLEOTIDE SEQUENCE</scope>
    <source>
        <strain evidence="1">LB-8</strain>
    </source>
</reference>
<dbReference type="AlphaFoldDB" id="A0A9X2XU55"/>